<gene>
    <name evidence="1" type="ORF">LMG3458_00156</name>
</gene>
<reference evidence="1 2" key="1">
    <citation type="submission" date="2020-04" db="EMBL/GenBank/DDBJ databases">
        <authorList>
            <person name="De Canck E."/>
        </authorList>
    </citation>
    <scope>NUCLEOTIDE SEQUENCE [LARGE SCALE GENOMIC DNA]</scope>
    <source>
        <strain evidence="1 2">LMG 3458</strain>
    </source>
</reference>
<dbReference type="Proteomes" id="UP000494111">
    <property type="component" value="Unassembled WGS sequence"/>
</dbReference>
<evidence type="ECO:0000313" key="2">
    <source>
        <dbReference type="Proteomes" id="UP000494111"/>
    </source>
</evidence>
<name>A0A6S6Z1A1_9BURK</name>
<organism evidence="1 2">
    <name type="scientific">Achromobacter deleyi</name>
    <dbReference type="NCBI Taxonomy" id="1353891"/>
    <lineage>
        <taxon>Bacteria</taxon>
        <taxon>Pseudomonadati</taxon>
        <taxon>Pseudomonadota</taxon>
        <taxon>Betaproteobacteria</taxon>
        <taxon>Burkholderiales</taxon>
        <taxon>Alcaligenaceae</taxon>
        <taxon>Achromobacter</taxon>
    </lineage>
</organism>
<dbReference type="AlphaFoldDB" id="A0A6S6Z1A1"/>
<dbReference type="EMBL" id="CADIJO010000001">
    <property type="protein sequence ID" value="CAB3652702.1"/>
    <property type="molecule type" value="Genomic_DNA"/>
</dbReference>
<accession>A0A6S6Z1A1</accession>
<proteinExistence type="predicted"/>
<evidence type="ECO:0000313" key="1">
    <source>
        <dbReference type="EMBL" id="CAB3652702.1"/>
    </source>
</evidence>
<protein>
    <submittedName>
        <fullName evidence="1">Uncharacterized protein</fullName>
    </submittedName>
</protein>
<sequence length="39" mass="4552">MNKQPQQHSHDSQFSTPSYYDFPLYDFPRPVRALPAALT</sequence>